<keyword evidence="3" id="KW-0547">Nucleotide-binding</keyword>
<dbReference type="Gene3D" id="3.40.1190.20">
    <property type="match status" value="1"/>
</dbReference>
<dbReference type="EMBL" id="JBHMCG010000134">
    <property type="protein sequence ID" value="MFB9576412.1"/>
    <property type="molecule type" value="Genomic_DNA"/>
</dbReference>
<comment type="caution">
    <text evidence="7">The sequence shown here is derived from an EMBL/GenBank/DDBJ whole genome shotgun (WGS) entry which is preliminary data.</text>
</comment>
<reference evidence="7 8" key="1">
    <citation type="submission" date="2024-09" db="EMBL/GenBank/DDBJ databases">
        <authorList>
            <person name="Sun Q."/>
            <person name="Mori K."/>
        </authorList>
    </citation>
    <scope>NUCLEOTIDE SEQUENCE [LARGE SCALE GENOMIC DNA]</scope>
    <source>
        <strain evidence="7 8">JCM 3331</strain>
    </source>
</reference>
<dbReference type="Proteomes" id="UP001589710">
    <property type="component" value="Unassembled WGS sequence"/>
</dbReference>
<gene>
    <name evidence="7" type="ORF">ACFFTL_30070</name>
</gene>
<dbReference type="PROSITE" id="PS00583">
    <property type="entry name" value="PFKB_KINASES_1"/>
    <property type="match status" value="1"/>
</dbReference>
<dbReference type="SUPFAM" id="SSF53613">
    <property type="entry name" value="Ribokinase-like"/>
    <property type="match status" value="1"/>
</dbReference>
<accession>A0ABV5RGQ4</accession>
<dbReference type="PANTHER" id="PTHR43085">
    <property type="entry name" value="HEXOKINASE FAMILY MEMBER"/>
    <property type="match status" value="1"/>
</dbReference>
<evidence type="ECO:0000313" key="8">
    <source>
        <dbReference type="Proteomes" id="UP001589710"/>
    </source>
</evidence>
<evidence type="ECO:0000256" key="5">
    <source>
        <dbReference type="ARBA" id="ARBA00022840"/>
    </source>
</evidence>
<sequence length="320" mass="32501">MPETVDTLGSPGTPGFLVIGECVADIVRLPGEADRVHPGGSPANVAYGLARLGRSSTLLTQLGPDTEGRLIADHLASAGVVVRTDGSTGPTPSASVALDAAGQAAYTFAITWTLSPVEPERAPHHLHTGSIATVMEPGATTVLAAVESLRTTATVSYDPNVRAALMGDHDAAVRRVERCVALSDVVKASDEDLAWLYPGQSPESVAARWLGTRGPALVLVTRGAAGALAVTPGGRVTVDAPRTEVVDTVGAGDAFMSGTLHALAAHGLLGAAGRDALRAIDPETVTDVLHHAAASAALTVARAGANPPDEPELRAALSRA</sequence>
<keyword evidence="2 7" id="KW-0808">Transferase</keyword>
<dbReference type="InterPro" id="IPR050306">
    <property type="entry name" value="PfkB_Carbo_kinase"/>
</dbReference>
<keyword evidence="4 7" id="KW-0418">Kinase</keyword>
<keyword evidence="5" id="KW-0067">ATP-binding</keyword>
<evidence type="ECO:0000256" key="1">
    <source>
        <dbReference type="ARBA" id="ARBA00010688"/>
    </source>
</evidence>
<proteinExistence type="inferred from homology"/>
<dbReference type="CDD" id="cd01167">
    <property type="entry name" value="bac_FRK"/>
    <property type="match status" value="1"/>
</dbReference>
<evidence type="ECO:0000256" key="4">
    <source>
        <dbReference type="ARBA" id="ARBA00022777"/>
    </source>
</evidence>
<feature type="domain" description="Carbohydrate kinase PfkB" evidence="6">
    <location>
        <begin position="18"/>
        <end position="308"/>
    </location>
</feature>
<comment type="similarity">
    <text evidence="1">Belongs to the carbohydrate kinase PfkB family.</text>
</comment>
<dbReference type="InterPro" id="IPR002173">
    <property type="entry name" value="Carboh/pur_kinase_PfkB_CS"/>
</dbReference>
<dbReference type="Pfam" id="PF00294">
    <property type="entry name" value="PfkB"/>
    <property type="match status" value="1"/>
</dbReference>
<dbReference type="PANTHER" id="PTHR43085:SF1">
    <property type="entry name" value="PSEUDOURIDINE KINASE-RELATED"/>
    <property type="match status" value="1"/>
</dbReference>
<organism evidence="7 8">
    <name type="scientific">Streptomyces yanii</name>
    <dbReference type="NCBI Taxonomy" id="78510"/>
    <lineage>
        <taxon>Bacteria</taxon>
        <taxon>Bacillati</taxon>
        <taxon>Actinomycetota</taxon>
        <taxon>Actinomycetes</taxon>
        <taxon>Kitasatosporales</taxon>
        <taxon>Streptomycetaceae</taxon>
        <taxon>Streptomyces</taxon>
    </lineage>
</organism>
<evidence type="ECO:0000256" key="2">
    <source>
        <dbReference type="ARBA" id="ARBA00022679"/>
    </source>
</evidence>
<dbReference type="RefSeq" id="WP_345510868.1">
    <property type="nucleotide sequence ID" value="NZ_BAAAXD010000009.1"/>
</dbReference>
<dbReference type="GO" id="GO:0016301">
    <property type="term" value="F:kinase activity"/>
    <property type="evidence" value="ECO:0007669"/>
    <property type="project" value="UniProtKB-KW"/>
</dbReference>
<dbReference type="InterPro" id="IPR011611">
    <property type="entry name" value="PfkB_dom"/>
</dbReference>
<keyword evidence="8" id="KW-1185">Reference proteome</keyword>
<evidence type="ECO:0000259" key="6">
    <source>
        <dbReference type="Pfam" id="PF00294"/>
    </source>
</evidence>
<dbReference type="EC" id="2.7.1.-" evidence="7"/>
<evidence type="ECO:0000256" key="3">
    <source>
        <dbReference type="ARBA" id="ARBA00022741"/>
    </source>
</evidence>
<dbReference type="InterPro" id="IPR029056">
    <property type="entry name" value="Ribokinase-like"/>
</dbReference>
<protein>
    <submittedName>
        <fullName evidence="7">Carbohydrate kinase</fullName>
        <ecNumber evidence="7">2.7.1.-</ecNumber>
    </submittedName>
</protein>
<name>A0ABV5RGQ4_9ACTN</name>
<evidence type="ECO:0000313" key="7">
    <source>
        <dbReference type="EMBL" id="MFB9576412.1"/>
    </source>
</evidence>